<name>A0A1H9SGM0_9BACI</name>
<dbReference type="AlphaFoldDB" id="A0A1H9SGM0"/>
<comment type="caution">
    <text evidence="1">The sequence shown here is derived from an EMBL/GenBank/DDBJ whole genome shotgun (WGS) entry which is preliminary data.</text>
</comment>
<organism evidence="1 2">
    <name type="scientific">Lysinibacillus fusiformis</name>
    <dbReference type="NCBI Taxonomy" id="28031"/>
    <lineage>
        <taxon>Bacteria</taxon>
        <taxon>Bacillati</taxon>
        <taxon>Bacillota</taxon>
        <taxon>Bacilli</taxon>
        <taxon>Bacillales</taxon>
        <taxon>Bacillaceae</taxon>
        <taxon>Lysinibacillus</taxon>
    </lineage>
</organism>
<evidence type="ECO:0000313" key="1">
    <source>
        <dbReference type="EMBL" id="SER83369.1"/>
    </source>
</evidence>
<protein>
    <submittedName>
        <fullName evidence="1">Uncharacterized protein</fullName>
    </submittedName>
</protein>
<evidence type="ECO:0000313" key="2">
    <source>
        <dbReference type="Proteomes" id="UP000199410"/>
    </source>
</evidence>
<dbReference type="RefSeq" id="WP_089987336.1">
    <property type="nucleotide sequence ID" value="NZ_FMVP01000028.1"/>
</dbReference>
<dbReference type="Proteomes" id="UP000199410">
    <property type="component" value="Unassembled WGS sequence"/>
</dbReference>
<reference evidence="1 2" key="1">
    <citation type="submission" date="2016-10" db="EMBL/GenBank/DDBJ databases">
        <authorList>
            <person name="Varghese N."/>
            <person name="Submissions S."/>
        </authorList>
    </citation>
    <scope>NUCLEOTIDE SEQUENCE [LARGE SCALE GENOMIC DNA]</scope>
    <source>
        <strain evidence="1 2">TC-13</strain>
    </source>
</reference>
<dbReference type="EMBL" id="FOEL01000028">
    <property type="protein sequence ID" value="SER83369.1"/>
    <property type="molecule type" value="Genomic_DNA"/>
</dbReference>
<sequence length="78" mass="9247">MAEKIKMIAVIEIDEDVMKDKKYNIEEEFKWLVDSGISLRNLVNVPSDFDISDYLQQENKSMKEQKTIRNQGNGFYER</sequence>
<proteinExistence type="predicted"/>
<gene>
    <name evidence="1" type="ORF">SAMN02787113_04698</name>
</gene>
<accession>A0A1H9SGM0</accession>